<name>A0AAW9QQ19_9CHRO</name>
<proteinExistence type="predicted"/>
<evidence type="ECO:0000313" key="2">
    <source>
        <dbReference type="Proteomes" id="UP001328733"/>
    </source>
</evidence>
<protein>
    <submittedName>
        <fullName evidence="1">Uncharacterized protein</fullName>
    </submittedName>
</protein>
<sequence>MKKIRIKVFSLSAGLLLFGSNFFAFLTPALAEWIWDSEYLKWRFETFIRDEVKKNCDDYSLKNLEFKYQTAIIPDDKTIAYYGVVLGSTLTCWENLQRAMETGIEEGKLSLGAKKPKKVAFFPDVIHGKNGVADGGPTIMFYFPATKSEICEMSRSWGMDKPNCVRR</sequence>
<keyword evidence="2" id="KW-1185">Reference proteome</keyword>
<gene>
    <name evidence="1" type="ORF">V0288_04225</name>
</gene>
<organism evidence="1 2">
    <name type="scientific">Pannus brasiliensis CCIBt3594</name>
    <dbReference type="NCBI Taxonomy" id="1427578"/>
    <lineage>
        <taxon>Bacteria</taxon>
        <taxon>Bacillati</taxon>
        <taxon>Cyanobacteriota</taxon>
        <taxon>Cyanophyceae</taxon>
        <taxon>Oscillatoriophycideae</taxon>
        <taxon>Chroococcales</taxon>
        <taxon>Microcystaceae</taxon>
        <taxon>Pannus</taxon>
    </lineage>
</organism>
<dbReference type="Proteomes" id="UP001328733">
    <property type="component" value="Unassembled WGS sequence"/>
</dbReference>
<evidence type="ECO:0000313" key="1">
    <source>
        <dbReference type="EMBL" id="MEG3436317.1"/>
    </source>
</evidence>
<dbReference type="EMBL" id="JBAFSM010000005">
    <property type="protein sequence ID" value="MEG3436317.1"/>
    <property type="molecule type" value="Genomic_DNA"/>
</dbReference>
<dbReference type="RefSeq" id="WP_332863771.1">
    <property type="nucleotide sequence ID" value="NZ_JBAFSM010000005.1"/>
</dbReference>
<reference evidence="1 2" key="1">
    <citation type="submission" date="2024-01" db="EMBL/GenBank/DDBJ databases">
        <title>Genomic insights into the taxonomy and metabolism of the cyanobacterium Pannus brasiliensis CCIBt3594.</title>
        <authorList>
            <person name="Machado M."/>
            <person name="Botero N.B."/>
            <person name="Andreote A.P.D."/>
            <person name="Feitosa A.M.T."/>
            <person name="Popin R."/>
            <person name="Sivonen K."/>
            <person name="Fiore M.F."/>
        </authorList>
    </citation>
    <scope>NUCLEOTIDE SEQUENCE [LARGE SCALE GENOMIC DNA]</scope>
    <source>
        <strain evidence="1 2">CCIBt3594</strain>
    </source>
</reference>
<accession>A0AAW9QQ19</accession>
<comment type="caution">
    <text evidence="1">The sequence shown here is derived from an EMBL/GenBank/DDBJ whole genome shotgun (WGS) entry which is preliminary data.</text>
</comment>
<dbReference type="AlphaFoldDB" id="A0AAW9QQ19"/>